<protein>
    <recommendedName>
        <fullName evidence="2">DUF4283 domain-containing protein</fullName>
    </recommendedName>
</protein>
<reference evidence="3" key="2">
    <citation type="submission" date="2023-06" db="EMBL/GenBank/DDBJ databases">
        <authorList>
            <person name="Ma L."/>
            <person name="Liu K.-W."/>
            <person name="Li Z."/>
            <person name="Hsiao Y.-Y."/>
            <person name="Qi Y."/>
            <person name="Fu T."/>
            <person name="Tang G."/>
            <person name="Zhang D."/>
            <person name="Sun W.-H."/>
            <person name="Liu D.-K."/>
            <person name="Li Y."/>
            <person name="Chen G.-Z."/>
            <person name="Liu X.-D."/>
            <person name="Liao X.-Y."/>
            <person name="Jiang Y.-T."/>
            <person name="Yu X."/>
            <person name="Hao Y."/>
            <person name="Huang J."/>
            <person name="Zhao X.-W."/>
            <person name="Ke S."/>
            <person name="Chen Y.-Y."/>
            <person name="Wu W.-L."/>
            <person name="Hsu J.-L."/>
            <person name="Lin Y.-F."/>
            <person name="Huang M.-D."/>
            <person name="Li C.-Y."/>
            <person name="Huang L."/>
            <person name="Wang Z.-W."/>
            <person name="Zhao X."/>
            <person name="Zhong W.-Y."/>
            <person name="Peng D.-H."/>
            <person name="Ahmad S."/>
            <person name="Lan S."/>
            <person name="Zhang J.-S."/>
            <person name="Tsai W.-C."/>
            <person name="Van De Peer Y."/>
            <person name="Liu Z.-J."/>
        </authorList>
    </citation>
    <scope>NUCLEOTIDE SEQUENCE</scope>
    <source>
        <strain evidence="3">CP</strain>
        <tissue evidence="3">Leaves</tissue>
    </source>
</reference>
<dbReference type="Pfam" id="PF14111">
    <property type="entry name" value="DUF4283"/>
    <property type="match status" value="1"/>
</dbReference>
<feature type="region of interest" description="Disordered" evidence="1">
    <location>
        <begin position="255"/>
        <end position="285"/>
    </location>
</feature>
<dbReference type="Proteomes" id="UP001180020">
    <property type="component" value="Unassembled WGS sequence"/>
</dbReference>
<comment type="caution">
    <text evidence="3">The sequence shown here is derived from an EMBL/GenBank/DDBJ whole genome shotgun (WGS) entry which is preliminary data.</text>
</comment>
<dbReference type="PANTHER" id="PTHR31286:SF180">
    <property type="entry name" value="OS10G0362600 PROTEIN"/>
    <property type="match status" value="1"/>
</dbReference>
<gene>
    <name evidence="3" type="ORF">QJS10_CPA08g00929</name>
</gene>
<keyword evidence="4" id="KW-1185">Reference proteome</keyword>
<evidence type="ECO:0000259" key="2">
    <source>
        <dbReference type="Pfam" id="PF14111"/>
    </source>
</evidence>
<dbReference type="EMBL" id="JAUJYO010000008">
    <property type="protein sequence ID" value="KAK1311258.1"/>
    <property type="molecule type" value="Genomic_DNA"/>
</dbReference>
<accession>A0AAV9EFX1</accession>
<evidence type="ECO:0000256" key="1">
    <source>
        <dbReference type="SAM" id="MobiDB-lite"/>
    </source>
</evidence>
<proteinExistence type="predicted"/>
<name>A0AAV9EFX1_ACOCL</name>
<feature type="compositionally biased region" description="Basic and acidic residues" evidence="1">
    <location>
        <begin position="258"/>
        <end position="271"/>
    </location>
</feature>
<dbReference type="InterPro" id="IPR040256">
    <property type="entry name" value="At4g02000-like"/>
</dbReference>
<dbReference type="InterPro" id="IPR025558">
    <property type="entry name" value="DUF4283"/>
</dbReference>
<dbReference type="AlphaFoldDB" id="A0AAV9EFX1"/>
<evidence type="ECO:0000313" key="3">
    <source>
        <dbReference type="EMBL" id="KAK1311258.1"/>
    </source>
</evidence>
<sequence length="285" mass="32242">MYKPPLMEASPSPKAWNELFQKPSDAGKHFSLEFMEPALGNGIPKICIGEEDYESSVAKWEKAVVGYVIGKLPIYMPFLAFLKKLWKIKDEFQHYLQGNYFFVVNFDLEEDLNRVLEGGTWTMDIRHFVLKKWSPSAPMEQESLTSIPIWVKFPNLPLHFWTKECMGKIASAVGIPLFMDTATQMATRISYARVCVEVLASSVLPDSVVIDSQADGKEVFPTVYDWKPQSCSHCLTFGHDDTLCSKRPRLISIPSKSHAHDGITTREKGDTSHNTNNQPPAKDPK</sequence>
<organism evidence="3 4">
    <name type="scientific">Acorus calamus</name>
    <name type="common">Sweet flag</name>
    <dbReference type="NCBI Taxonomy" id="4465"/>
    <lineage>
        <taxon>Eukaryota</taxon>
        <taxon>Viridiplantae</taxon>
        <taxon>Streptophyta</taxon>
        <taxon>Embryophyta</taxon>
        <taxon>Tracheophyta</taxon>
        <taxon>Spermatophyta</taxon>
        <taxon>Magnoliopsida</taxon>
        <taxon>Liliopsida</taxon>
        <taxon>Acoraceae</taxon>
        <taxon>Acorus</taxon>
    </lineage>
</organism>
<reference evidence="3" key="1">
    <citation type="journal article" date="2023" name="Nat. Commun.">
        <title>Diploid and tetraploid genomes of Acorus and the evolution of monocots.</title>
        <authorList>
            <person name="Ma L."/>
            <person name="Liu K.W."/>
            <person name="Li Z."/>
            <person name="Hsiao Y.Y."/>
            <person name="Qi Y."/>
            <person name="Fu T."/>
            <person name="Tang G.D."/>
            <person name="Zhang D."/>
            <person name="Sun W.H."/>
            <person name="Liu D.K."/>
            <person name="Li Y."/>
            <person name="Chen G.Z."/>
            <person name="Liu X.D."/>
            <person name="Liao X.Y."/>
            <person name="Jiang Y.T."/>
            <person name="Yu X."/>
            <person name="Hao Y."/>
            <person name="Huang J."/>
            <person name="Zhao X.W."/>
            <person name="Ke S."/>
            <person name="Chen Y.Y."/>
            <person name="Wu W.L."/>
            <person name="Hsu J.L."/>
            <person name="Lin Y.F."/>
            <person name="Huang M.D."/>
            <person name="Li C.Y."/>
            <person name="Huang L."/>
            <person name="Wang Z.W."/>
            <person name="Zhao X."/>
            <person name="Zhong W.Y."/>
            <person name="Peng D.H."/>
            <person name="Ahmad S."/>
            <person name="Lan S."/>
            <person name="Zhang J.S."/>
            <person name="Tsai W.C."/>
            <person name="Van de Peer Y."/>
            <person name="Liu Z.J."/>
        </authorList>
    </citation>
    <scope>NUCLEOTIDE SEQUENCE</scope>
    <source>
        <strain evidence="3">CP</strain>
    </source>
</reference>
<feature type="domain" description="DUF4283" evidence="2">
    <location>
        <begin position="58"/>
        <end position="136"/>
    </location>
</feature>
<evidence type="ECO:0000313" key="4">
    <source>
        <dbReference type="Proteomes" id="UP001180020"/>
    </source>
</evidence>
<dbReference type="PANTHER" id="PTHR31286">
    <property type="entry name" value="GLYCINE-RICH CELL WALL STRUCTURAL PROTEIN 1.8-LIKE"/>
    <property type="match status" value="1"/>
</dbReference>